<reference evidence="4" key="1">
    <citation type="journal article" date="2019" name="Int. J. Syst. Evol. Microbiol.">
        <title>The Global Catalogue of Microorganisms (GCM) 10K type strain sequencing project: providing services to taxonomists for standard genome sequencing and annotation.</title>
        <authorList>
            <consortium name="The Broad Institute Genomics Platform"/>
            <consortium name="The Broad Institute Genome Sequencing Center for Infectious Disease"/>
            <person name="Wu L."/>
            <person name="Ma J."/>
        </authorList>
    </citation>
    <scope>NUCLEOTIDE SEQUENCE [LARGE SCALE GENOMIC DNA]</scope>
    <source>
        <strain evidence="4">NBRC 108730</strain>
    </source>
</reference>
<organism evidence="3 4">
    <name type="scientific">Angustibacter aerolatus</name>
    <dbReference type="NCBI Taxonomy" id="1162965"/>
    <lineage>
        <taxon>Bacteria</taxon>
        <taxon>Bacillati</taxon>
        <taxon>Actinomycetota</taxon>
        <taxon>Actinomycetes</taxon>
        <taxon>Kineosporiales</taxon>
        <taxon>Kineosporiaceae</taxon>
    </lineage>
</organism>
<accession>A0ABQ6JIS8</accession>
<sequence>MRSLVLLRILTLYPVALAWQSRPPRADEVVLVLVLVASTTGLALRWGSVVPLLRRHVGLAAADVLVSLVVLAQAGTSSAFVAYTFTTAVLVGLLFTRGATVLLTTLLAAGYVLLADLERTTRGHAGWSSLTVPAAYVLLALAGSAFRSVHDRLAQAVEAAAAAERAAATAAERTRLARDLHDGLARRCRAWCCRRWRCRAPPPPARPTASCGSPTTSRSPPAPPSPSRARCSPACAATTTARRSCRRWQTARAAGRSAPACPSTCAPAASATSTRRSASRPCGCSTRRSRTCTGTPVPAGSRSPCRVTTASSSLEVQDDGVGLGGEPAVRRGRFGVVGMTERAGVVGGHLVVEDARSAPEPDVIDLRDPLPRKGTRVRLTVPRGAAPTTVQGAR</sequence>
<dbReference type="Gene3D" id="1.20.5.1930">
    <property type="match status" value="1"/>
</dbReference>
<feature type="transmembrane region" description="Helical" evidence="2">
    <location>
        <begin position="28"/>
        <end position="47"/>
    </location>
</feature>
<dbReference type="Gene3D" id="3.30.565.10">
    <property type="entry name" value="Histidine kinase-like ATPase, C-terminal domain"/>
    <property type="match status" value="1"/>
</dbReference>
<gene>
    <name evidence="3" type="ORF">GCM10025868_34020</name>
</gene>
<feature type="transmembrane region" description="Helical" evidence="2">
    <location>
        <begin position="59"/>
        <end position="83"/>
    </location>
</feature>
<dbReference type="EMBL" id="BSUZ01000001">
    <property type="protein sequence ID" value="GMA88152.1"/>
    <property type="molecule type" value="Genomic_DNA"/>
</dbReference>
<feature type="transmembrane region" description="Helical" evidence="2">
    <location>
        <begin position="89"/>
        <end position="114"/>
    </location>
</feature>
<keyword evidence="2" id="KW-1133">Transmembrane helix</keyword>
<feature type="compositionally biased region" description="Low complexity" evidence="1">
    <location>
        <begin position="257"/>
        <end position="296"/>
    </location>
</feature>
<feature type="region of interest" description="Disordered" evidence="1">
    <location>
        <begin position="202"/>
        <end position="233"/>
    </location>
</feature>
<feature type="region of interest" description="Disordered" evidence="1">
    <location>
        <begin position="257"/>
        <end position="306"/>
    </location>
</feature>
<name>A0ABQ6JIS8_9ACTN</name>
<keyword evidence="2" id="KW-0812">Transmembrane</keyword>
<keyword evidence="4" id="KW-1185">Reference proteome</keyword>
<dbReference type="Proteomes" id="UP001157017">
    <property type="component" value="Unassembled WGS sequence"/>
</dbReference>
<dbReference type="InterPro" id="IPR036890">
    <property type="entry name" value="HATPase_C_sf"/>
</dbReference>
<protein>
    <recommendedName>
        <fullName evidence="5">Signal transduction histidine kinase subgroup 3 dimerisation and phosphoacceptor domain-containing protein</fullName>
    </recommendedName>
</protein>
<comment type="caution">
    <text evidence="3">The sequence shown here is derived from an EMBL/GenBank/DDBJ whole genome shotgun (WGS) entry which is preliminary data.</text>
</comment>
<keyword evidence="2" id="KW-0472">Membrane</keyword>
<evidence type="ECO:0008006" key="5">
    <source>
        <dbReference type="Google" id="ProtNLM"/>
    </source>
</evidence>
<evidence type="ECO:0000313" key="3">
    <source>
        <dbReference type="EMBL" id="GMA88152.1"/>
    </source>
</evidence>
<proteinExistence type="predicted"/>
<evidence type="ECO:0000313" key="4">
    <source>
        <dbReference type="Proteomes" id="UP001157017"/>
    </source>
</evidence>
<evidence type="ECO:0000256" key="2">
    <source>
        <dbReference type="SAM" id="Phobius"/>
    </source>
</evidence>
<evidence type="ECO:0000256" key="1">
    <source>
        <dbReference type="SAM" id="MobiDB-lite"/>
    </source>
</evidence>
<feature type="transmembrane region" description="Helical" evidence="2">
    <location>
        <begin position="126"/>
        <end position="146"/>
    </location>
</feature>